<dbReference type="EMBL" id="CAEZVG010000101">
    <property type="protein sequence ID" value="CAB4631560.1"/>
    <property type="molecule type" value="Genomic_DNA"/>
</dbReference>
<reference evidence="1" key="1">
    <citation type="submission" date="2020-05" db="EMBL/GenBank/DDBJ databases">
        <authorList>
            <person name="Chiriac C."/>
            <person name="Salcher M."/>
            <person name="Ghai R."/>
            <person name="Kavagutti S V."/>
        </authorList>
    </citation>
    <scope>NUCLEOTIDE SEQUENCE</scope>
</reference>
<sequence>MTAIYAMWNKGGFTLAADSNQTITESGQIWIDPIKKIFALEGHQVAFGAAGNSEVDGIDINEIVARWQMTLKQPLPTLEDYVSDFLKWFYEQDLPDLTKENLNERLNADFKIYRELLDENIPDYASKTFEEVYEFIVDQFSEKSFDLLNAYGTRIERIEANRFTVEDNWATAYRYEIGLKILNSVRAHVLESPKNNEYEEHIQSLIESELATVMLGTFDCEFDPDSAWQRALIEAQILAFENYAPTIGGQASCLFIGYGEDDWSPKAIRINIFDSEYTLRQVSIVNATSPKYDWYVALGINSGSFEITNGYSGDLLKDLEAFVLANQTSEEWDSLHNEIRSKAKSRAQENLKRIDFLTTQRLEFVARLFVELEALKSYLSSPLPGVGGDVQVITMTKTTRKEQLYPEYLN</sequence>
<name>A0A6J6J402_9ZZZZ</name>
<evidence type="ECO:0000313" key="1">
    <source>
        <dbReference type="EMBL" id="CAB4631560.1"/>
    </source>
</evidence>
<organism evidence="1">
    <name type="scientific">freshwater metagenome</name>
    <dbReference type="NCBI Taxonomy" id="449393"/>
    <lineage>
        <taxon>unclassified sequences</taxon>
        <taxon>metagenomes</taxon>
        <taxon>ecological metagenomes</taxon>
    </lineage>
</organism>
<proteinExistence type="predicted"/>
<protein>
    <submittedName>
        <fullName evidence="1">Unannotated protein</fullName>
    </submittedName>
</protein>
<gene>
    <name evidence="1" type="ORF">UFOPK1946_01163</name>
</gene>
<accession>A0A6J6J402</accession>
<dbReference type="AlphaFoldDB" id="A0A6J6J402"/>